<gene>
    <name evidence="1" type="ORF">BIFADO_00340</name>
</gene>
<evidence type="ECO:0000313" key="2">
    <source>
        <dbReference type="Proteomes" id="UP000003773"/>
    </source>
</evidence>
<dbReference type="HOGENOM" id="CLU_3372321_0_0_11"/>
<accession>A7A3F0</accession>
<proteinExistence type="predicted"/>
<evidence type="ECO:0000313" key="1">
    <source>
        <dbReference type="EMBL" id="EDN83433.1"/>
    </source>
</evidence>
<comment type="caution">
    <text evidence="1">The sequence shown here is derived from an EMBL/GenBank/DDBJ whole genome shotgun (WGS) entry which is preliminary data.</text>
</comment>
<name>A7A3F0_BIFAD</name>
<reference evidence="1 2" key="2">
    <citation type="submission" date="2007-05" db="EMBL/GenBank/DDBJ databases">
        <title>Draft genome sequence of Bifidobacterium adolescentis (L2-32).</title>
        <authorList>
            <person name="Sudarsanam P."/>
            <person name="Ley R."/>
            <person name="Guruge J."/>
            <person name="Turnbaugh P.J."/>
            <person name="Mahowald M."/>
            <person name="Liep D."/>
            <person name="Gordon J."/>
        </authorList>
    </citation>
    <scope>NUCLEOTIDE SEQUENCE [LARGE SCALE GENOMIC DNA]</scope>
    <source>
        <strain evidence="1 2">L2-32</strain>
    </source>
</reference>
<dbReference type="AlphaFoldDB" id="A7A3F0"/>
<dbReference type="EMBL" id="AAXD02000018">
    <property type="protein sequence ID" value="EDN83433.1"/>
    <property type="molecule type" value="Genomic_DNA"/>
</dbReference>
<protein>
    <submittedName>
        <fullName evidence="1">Uncharacterized protein</fullName>
    </submittedName>
</protein>
<organism evidence="1 2">
    <name type="scientific">Bifidobacterium adolescentis L2-32</name>
    <dbReference type="NCBI Taxonomy" id="411481"/>
    <lineage>
        <taxon>Bacteria</taxon>
        <taxon>Bacillati</taxon>
        <taxon>Actinomycetota</taxon>
        <taxon>Actinomycetes</taxon>
        <taxon>Bifidobacteriales</taxon>
        <taxon>Bifidobacteriaceae</taxon>
        <taxon>Bifidobacterium</taxon>
    </lineage>
</organism>
<dbReference type="Proteomes" id="UP000003773">
    <property type="component" value="Unassembled WGS sequence"/>
</dbReference>
<sequence length="34" mass="3697">MFRMLGASGLDKSGFSYNELHLPNQAGDTLKKIG</sequence>
<reference evidence="1 2" key="1">
    <citation type="submission" date="2007-04" db="EMBL/GenBank/DDBJ databases">
        <authorList>
            <person name="Fulton L."/>
            <person name="Clifton S."/>
            <person name="Fulton B."/>
            <person name="Xu J."/>
            <person name="Minx P."/>
            <person name="Pepin K.H."/>
            <person name="Johnson M."/>
            <person name="Thiruvilangam P."/>
            <person name="Bhonagiri V."/>
            <person name="Nash W.E."/>
            <person name="Mardis E.R."/>
            <person name="Wilson R.K."/>
        </authorList>
    </citation>
    <scope>NUCLEOTIDE SEQUENCE [LARGE SCALE GENOMIC DNA]</scope>
    <source>
        <strain evidence="1 2">L2-32</strain>
    </source>
</reference>